<proteinExistence type="predicted"/>
<evidence type="ECO:0000313" key="3">
    <source>
        <dbReference type="Proteomes" id="UP000315343"/>
    </source>
</evidence>
<evidence type="ECO:0000259" key="1">
    <source>
        <dbReference type="SMART" id="SM01022"/>
    </source>
</evidence>
<dbReference type="Gene3D" id="3.10.400.10">
    <property type="entry name" value="Sulfate adenylyltransferase"/>
    <property type="match status" value="1"/>
</dbReference>
<reference evidence="2 3" key="1">
    <citation type="submission" date="2019-07" db="EMBL/GenBank/DDBJ databases">
        <title>Genomic Encyclopedia of Type Strains, Phase I: the one thousand microbial genomes (KMG-I) project.</title>
        <authorList>
            <person name="Kyrpides N."/>
        </authorList>
    </citation>
    <scope>NUCLEOTIDE SEQUENCE [LARGE SCALE GENOMIC DNA]</scope>
    <source>
        <strain evidence="2 3">DSM 13558</strain>
    </source>
</reference>
<feature type="domain" description="ASCH" evidence="1">
    <location>
        <begin position="49"/>
        <end position="172"/>
    </location>
</feature>
<keyword evidence="3" id="KW-1185">Reference proteome</keyword>
<dbReference type="PANTHER" id="PTHR39203">
    <property type="entry name" value="CYTOPLASMIC PROTEIN-RELATED"/>
    <property type="match status" value="1"/>
</dbReference>
<dbReference type="InterPro" id="IPR007374">
    <property type="entry name" value="ASCH_domain"/>
</dbReference>
<dbReference type="Pfam" id="PF04266">
    <property type="entry name" value="ASCH"/>
    <property type="match status" value="1"/>
</dbReference>
<gene>
    <name evidence="2" type="ORF">LY60_01833</name>
</gene>
<dbReference type="EMBL" id="VLKH01000004">
    <property type="protein sequence ID" value="TWH80571.1"/>
    <property type="molecule type" value="Genomic_DNA"/>
</dbReference>
<dbReference type="InterPro" id="IPR015947">
    <property type="entry name" value="PUA-like_sf"/>
</dbReference>
<dbReference type="Proteomes" id="UP000315343">
    <property type="component" value="Unassembled WGS sequence"/>
</dbReference>
<dbReference type="InterPro" id="IPR009326">
    <property type="entry name" value="DUF984"/>
</dbReference>
<accession>A0A562JBI3</accession>
<comment type="caution">
    <text evidence="2">The sequence shown here is derived from an EMBL/GenBank/DDBJ whole genome shotgun (WGS) entry which is preliminary data.</text>
</comment>
<protein>
    <submittedName>
        <fullName evidence="2">Uncharacterized protein YhfF</fullName>
    </submittedName>
</protein>
<dbReference type="AlphaFoldDB" id="A0A562JBI3"/>
<sequence length="173" mass="20027">MGNQIRHGKGNFKSIGDNMEKESVIKMWKDYILSLGEDEKQTDKTYSAWYFCDNEQDAHELAQLVLEGTKKATASLFDSYEFENDSLPKKGDHSIITNWQGEAICIIKTTNIEVVPFKNVTEEFARTEGEGDKSLRYWKNCHWDYFSREAKAIGKQADENMLVVCEKFEVVYK</sequence>
<evidence type="ECO:0000313" key="2">
    <source>
        <dbReference type="EMBL" id="TWH80571.1"/>
    </source>
</evidence>
<dbReference type="SMART" id="SM01022">
    <property type="entry name" value="ASCH"/>
    <property type="match status" value="1"/>
</dbReference>
<organism evidence="2 3">
    <name type="scientific">Sedimentibacter saalensis</name>
    <dbReference type="NCBI Taxonomy" id="130788"/>
    <lineage>
        <taxon>Bacteria</taxon>
        <taxon>Bacillati</taxon>
        <taxon>Bacillota</taxon>
        <taxon>Tissierellia</taxon>
        <taxon>Sedimentibacter</taxon>
    </lineage>
</organism>
<dbReference type="PANTHER" id="PTHR39203:SF1">
    <property type="entry name" value="CYTOPLASMIC PROTEIN"/>
    <property type="match status" value="1"/>
</dbReference>
<dbReference type="CDD" id="cd06553">
    <property type="entry name" value="ASCH_Ef3133_like"/>
    <property type="match status" value="1"/>
</dbReference>
<name>A0A562JBI3_9FIRM</name>
<dbReference type="PIRSF" id="PIRSF021320">
    <property type="entry name" value="DUF984"/>
    <property type="match status" value="1"/>
</dbReference>
<dbReference type="SUPFAM" id="SSF88697">
    <property type="entry name" value="PUA domain-like"/>
    <property type="match status" value="1"/>
</dbReference>